<feature type="compositionally biased region" description="Low complexity" evidence="1">
    <location>
        <begin position="19"/>
        <end position="33"/>
    </location>
</feature>
<feature type="region of interest" description="Disordered" evidence="1">
    <location>
        <begin position="193"/>
        <end position="237"/>
    </location>
</feature>
<feature type="region of interest" description="Disordered" evidence="1">
    <location>
        <begin position="285"/>
        <end position="387"/>
    </location>
</feature>
<evidence type="ECO:0000256" key="1">
    <source>
        <dbReference type="SAM" id="MobiDB-lite"/>
    </source>
</evidence>
<feature type="region of interest" description="Disordered" evidence="1">
    <location>
        <begin position="461"/>
        <end position="487"/>
    </location>
</feature>
<dbReference type="GO" id="GO:0061188">
    <property type="term" value="P:negative regulation of rDNA heterochromatin formation"/>
    <property type="evidence" value="ECO:0007669"/>
    <property type="project" value="TreeGrafter"/>
</dbReference>
<dbReference type="PANTHER" id="PTHR47793:SF1">
    <property type="entry name" value="HISTONE DEACETYLASE COMPLEX SUBUNIT CTI6"/>
    <property type="match status" value="1"/>
</dbReference>
<proteinExistence type="predicted"/>
<dbReference type="HOGENOM" id="CLU_029203_0_0_1"/>
<dbReference type="Gene3D" id="3.30.40.10">
    <property type="entry name" value="Zinc/RING finger domain, C3HC4 (zinc finger)"/>
    <property type="match status" value="1"/>
</dbReference>
<dbReference type="PANTHER" id="PTHR47793">
    <property type="entry name" value="HISTONE DEACETYLASE COMPLEX SUBUNIT CTI6"/>
    <property type="match status" value="1"/>
</dbReference>
<dbReference type="GO" id="GO:0061186">
    <property type="term" value="P:negative regulation of silent mating-type cassette heterochromatin formation"/>
    <property type="evidence" value="ECO:0007669"/>
    <property type="project" value="TreeGrafter"/>
</dbReference>
<accession>M2RFR0</accession>
<dbReference type="Proteomes" id="UP000016930">
    <property type="component" value="Unassembled WGS sequence"/>
</dbReference>
<dbReference type="GO" id="GO:0033698">
    <property type="term" value="C:Rpd3L complex"/>
    <property type="evidence" value="ECO:0007669"/>
    <property type="project" value="TreeGrafter"/>
</dbReference>
<dbReference type="STRING" id="914234.M2RFR0"/>
<dbReference type="InterPro" id="IPR053051">
    <property type="entry name" value="HDAC_complex_subunit"/>
</dbReference>
<dbReference type="SUPFAM" id="SSF57903">
    <property type="entry name" value="FYVE/PHD zinc finger"/>
    <property type="match status" value="1"/>
</dbReference>
<feature type="compositionally biased region" description="Basic residues" evidence="1">
    <location>
        <begin position="193"/>
        <end position="207"/>
    </location>
</feature>
<evidence type="ECO:0000313" key="3">
    <source>
        <dbReference type="Proteomes" id="UP000016930"/>
    </source>
</evidence>
<dbReference type="Pfam" id="PF20826">
    <property type="entry name" value="PHD_5"/>
    <property type="match status" value="1"/>
</dbReference>
<protein>
    <submittedName>
        <fullName evidence="2">Uncharacterized protein</fullName>
    </submittedName>
</protein>
<name>M2RFR0_CERS8</name>
<evidence type="ECO:0000313" key="2">
    <source>
        <dbReference type="EMBL" id="EMD37661.1"/>
    </source>
</evidence>
<dbReference type="InterPro" id="IPR013083">
    <property type="entry name" value="Znf_RING/FYVE/PHD"/>
</dbReference>
<feature type="compositionally biased region" description="Basic residues" evidence="1">
    <location>
        <begin position="216"/>
        <end position="233"/>
    </location>
</feature>
<feature type="compositionally biased region" description="Acidic residues" evidence="1">
    <location>
        <begin position="118"/>
        <end position="130"/>
    </location>
</feature>
<dbReference type="InterPro" id="IPR011011">
    <property type="entry name" value="Znf_FYVE_PHD"/>
</dbReference>
<feature type="region of interest" description="Disordered" evidence="1">
    <location>
        <begin position="1"/>
        <end position="133"/>
    </location>
</feature>
<organism evidence="2 3">
    <name type="scientific">Ceriporiopsis subvermispora (strain B)</name>
    <name type="common">White-rot fungus</name>
    <name type="synonym">Gelatoporia subvermispora</name>
    <dbReference type="NCBI Taxonomy" id="914234"/>
    <lineage>
        <taxon>Eukaryota</taxon>
        <taxon>Fungi</taxon>
        <taxon>Dikarya</taxon>
        <taxon>Basidiomycota</taxon>
        <taxon>Agaricomycotina</taxon>
        <taxon>Agaricomycetes</taxon>
        <taxon>Polyporales</taxon>
        <taxon>Gelatoporiaceae</taxon>
        <taxon>Gelatoporia</taxon>
    </lineage>
</organism>
<reference evidence="2 3" key="1">
    <citation type="journal article" date="2012" name="Proc. Natl. Acad. Sci. U.S.A.">
        <title>Comparative genomics of Ceriporiopsis subvermispora and Phanerochaete chrysosporium provide insight into selective ligninolysis.</title>
        <authorList>
            <person name="Fernandez-Fueyo E."/>
            <person name="Ruiz-Duenas F.J."/>
            <person name="Ferreira P."/>
            <person name="Floudas D."/>
            <person name="Hibbett D.S."/>
            <person name="Canessa P."/>
            <person name="Larrondo L.F."/>
            <person name="James T.Y."/>
            <person name="Seelenfreund D."/>
            <person name="Lobos S."/>
            <person name="Polanco R."/>
            <person name="Tello M."/>
            <person name="Honda Y."/>
            <person name="Watanabe T."/>
            <person name="Watanabe T."/>
            <person name="Ryu J.S."/>
            <person name="Kubicek C.P."/>
            <person name="Schmoll M."/>
            <person name="Gaskell J."/>
            <person name="Hammel K.E."/>
            <person name="St John F.J."/>
            <person name="Vanden Wymelenberg A."/>
            <person name="Sabat G."/>
            <person name="Splinter BonDurant S."/>
            <person name="Syed K."/>
            <person name="Yadav J.S."/>
            <person name="Doddapaneni H."/>
            <person name="Subramanian V."/>
            <person name="Lavin J.L."/>
            <person name="Oguiza J.A."/>
            <person name="Perez G."/>
            <person name="Pisabarro A.G."/>
            <person name="Ramirez L."/>
            <person name="Santoyo F."/>
            <person name="Master E."/>
            <person name="Coutinho P.M."/>
            <person name="Henrissat B."/>
            <person name="Lombard V."/>
            <person name="Magnuson J.K."/>
            <person name="Kuees U."/>
            <person name="Hori C."/>
            <person name="Igarashi K."/>
            <person name="Samejima M."/>
            <person name="Held B.W."/>
            <person name="Barry K.W."/>
            <person name="LaButti K.M."/>
            <person name="Lapidus A."/>
            <person name="Lindquist E.A."/>
            <person name="Lucas S.M."/>
            <person name="Riley R."/>
            <person name="Salamov A.A."/>
            <person name="Hoffmeister D."/>
            <person name="Schwenk D."/>
            <person name="Hadar Y."/>
            <person name="Yarden O."/>
            <person name="de Vries R.P."/>
            <person name="Wiebenga A."/>
            <person name="Stenlid J."/>
            <person name="Eastwood D."/>
            <person name="Grigoriev I.V."/>
            <person name="Berka R.M."/>
            <person name="Blanchette R.A."/>
            <person name="Kersten P."/>
            <person name="Martinez A.T."/>
            <person name="Vicuna R."/>
            <person name="Cullen D."/>
        </authorList>
    </citation>
    <scope>NUCLEOTIDE SEQUENCE [LARGE SCALE GENOMIC DNA]</scope>
    <source>
        <strain evidence="2 3">B</strain>
    </source>
</reference>
<sequence>MGPPPSPKEPRRSGRRTVPSASSSKSPAGSPTSDAAPKSKDNAPRPPLPPSNNSKNKRHKQDDHDEAPDEAHKAAVNGKSNARANRKGRDKEKPALTIDTNGGEDGPTVSISGGDSTADPEEEGEGEDGEEQGRVALVNMEGEDDPGEFMAQCEICKTWQHGQCMGYTSEESLPEQYFCEQCRPDLYVELLKKHAKKGRQASAHSHHPSSAGGRTSRSHSPLHHMKQPTKRRNTMNSRDAAYEESFQALIEATAAEAAAQEASMKTATVAVLNGATNGHTEVDQDIAASRKKRKRTEDEVVPTKRTRSASTASDRPPLVPIAGDANPPNGIIAKSAPMPTLPTSKSASRNKRVAAGNRKGQAQEFALDGEEAGNTPGPSARRQASNTRVKAITANEHGNRRTQGSAGAGLGVNANSHASAAAASRAYHNTHAYAVSQQPLFTSWGLPDYLAHLEHMLPTDVPRPLEVRGSGIDPSGRESLERTTERGVKVKWPSKRMSVGDMNKRVRALVEWVGREQASALERSRRREAVEKALREALNARADHRSVEEAGPAENGESGGTAVVEGAAITESPSQEKKTPPLESAPVPVPIPTVLSTLPDSGSETMKMMEELMEELIRFQERFGPGAKTKERERRTVTV</sequence>
<dbReference type="EMBL" id="KB445796">
    <property type="protein sequence ID" value="EMD37661.1"/>
    <property type="molecule type" value="Genomic_DNA"/>
</dbReference>
<feature type="region of interest" description="Disordered" evidence="1">
    <location>
        <begin position="541"/>
        <end position="560"/>
    </location>
</feature>
<keyword evidence="3" id="KW-1185">Reference proteome</keyword>
<dbReference type="GO" id="GO:0070210">
    <property type="term" value="C:Rpd3L-Expanded complex"/>
    <property type="evidence" value="ECO:0007669"/>
    <property type="project" value="TreeGrafter"/>
</dbReference>
<gene>
    <name evidence="2" type="ORF">CERSUDRAFT_94660</name>
</gene>
<feature type="region of interest" description="Disordered" evidence="1">
    <location>
        <begin position="570"/>
        <end position="601"/>
    </location>
</feature>
<feature type="compositionally biased region" description="Basic and acidic residues" evidence="1">
    <location>
        <begin position="475"/>
        <end position="487"/>
    </location>
</feature>
<dbReference type="AlphaFoldDB" id="M2RFR0"/>
<dbReference type="OrthoDB" id="79252at2759"/>